<name>A0A2N0CZ16_RHISU</name>
<protein>
    <submittedName>
        <fullName evidence="1">Uncharacterized protein</fullName>
    </submittedName>
</protein>
<reference evidence="1 2" key="2">
    <citation type="submission" date="2017-12" db="EMBL/GenBank/DDBJ databases">
        <title>Genome sequence of Rhizobium sullae HCNT1 isolated from Sulla coronaria nodules and featuring peculiar denitrification phenotypes.</title>
        <authorList>
            <person name="De Diego-Diaz B."/>
            <person name="Treu L."/>
            <person name="Campanaro S."/>
            <person name="Da Silva Duarte V."/>
            <person name="Basaglia M."/>
            <person name="Favaro L."/>
            <person name="Casella S."/>
            <person name="Squartini A."/>
        </authorList>
    </citation>
    <scope>NUCLEOTIDE SEQUENCE [LARGE SCALE GENOMIC DNA]</scope>
    <source>
        <strain evidence="1 2">HCNT1</strain>
    </source>
</reference>
<dbReference type="AlphaFoldDB" id="A0A2N0CZ16"/>
<evidence type="ECO:0000313" key="2">
    <source>
        <dbReference type="Proteomes" id="UP000232164"/>
    </source>
</evidence>
<gene>
    <name evidence="1" type="ORF">CWR43_35080</name>
</gene>
<dbReference type="EMBL" id="PIQN01000033">
    <property type="protein sequence ID" value="PKA39058.1"/>
    <property type="molecule type" value="Genomic_DNA"/>
</dbReference>
<organism evidence="1 2">
    <name type="scientific">Rhizobium sullae</name>
    <name type="common">Rhizobium hedysari</name>
    <dbReference type="NCBI Taxonomy" id="50338"/>
    <lineage>
        <taxon>Bacteria</taxon>
        <taxon>Pseudomonadati</taxon>
        <taxon>Pseudomonadota</taxon>
        <taxon>Alphaproteobacteria</taxon>
        <taxon>Hyphomicrobiales</taxon>
        <taxon>Rhizobiaceae</taxon>
        <taxon>Rhizobium/Agrobacterium group</taxon>
        <taxon>Rhizobium</taxon>
    </lineage>
</organism>
<comment type="caution">
    <text evidence="1">The sequence shown here is derived from an EMBL/GenBank/DDBJ whole genome shotgun (WGS) entry which is preliminary data.</text>
</comment>
<proteinExistence type="predicted"/>
<accession>A0A2N0CZ16</accession>
<sequence>MFPAIAFRTGYFIMKTIALLLVAFAGLPAVPDGAEIEAPVQEVMDATVQNWASESRFDLIDGIRDRSILRHGPCRFGFAKLFPA</sequence>
<dbReference type="STRING" id="1041146.GCA_000427985_03508"/>
<dbReference type="Proteomes" id="UP000232164">
    <property type="component" value="Unassembled WGS sequence"/>
</dbReference>
<reference evidence="1 2" key="1">
    <citation type="submission" date="2017-11" db="EMBL/GenBank/DDBJ databases">
        <authorList>
            <person name="Han C.G."/>
        </authorList>
    </citation>
    <scope>NUCLEOTIDE SEQUENCE [LARGE SCALE GENOMIC DNA]</scope>
    <source>
        <strain evidence="1 2">HCNT1</strain>
    </source>
</reference>
<evidence type="ECO:0000313" key="1">
    <source>
        <dbReference type="EMBL" id="PKA39058.1"/>
    </source>
</evidence>